<feature type="compositionally biased region" description="Polar residues" evidence="1">
    <location>
        <begin position="529"/>
        <end position="551"/>
    </location>
</feature>
<evidence type="ECO:0000313" key="3">
    <source>
        <dbReference type="Proteomes" id="UP000821853"/>
    </source>
</evidence>
<feature type="compositionally biased region" description="Polar residues" evidence="1">
    <location>
        <begin position="423"/>
        <end position="433"/>
    </location>
</feature>
<organism evidence="2 3">
    <name type="scientific">Haemaphysalis longicornis</name>
    <name type="common">Bush tick</name>
    <dbReference type="NCBI Taxonomy" id="44386"/>
    <lineage>
        <taxon>Eukaryota</taxon>
        <taxon>Metazoa</taxon>
        <taxon>Ecdysozoa</taxon>
        <taxon>Arthropoda</taxon>
        <taxon>Chelicerata</taxon>
        <taxon>Arachnida</taxon>
        <taxon>Acari</taxon>
        <taxon>Parasitiformes</taxon>
        <taxon>Ixodida</taxon>
        <taxon>Ixodoidea</taxon>
        <taxon>Ixodidae</taxon>
        <taxon>Haemaphysalinae</taxon>
        <taxon>Haemaphysalis</taxon>
    </lineage>
</organism>
<gene>
    <name evidence="2" type="ORF">HPB48_000564</name>
</gene>
<dbReference type="EMBL" id="JABSTR010000004">
    <property type="protein sequence ID" value="KAH9367592.1"/>
    <property type="molecule type" value="Genomic_DNA"/>
</dbReference>
<dbReference type="OMA" id="IRHISTY"/>
<accession>A0A9J6FYP5</accession>
<evidence type="ECO:0000313" key="2">
    <source>
        <dbReference type="EMBL" id="KAH9367592.1"/>
    </source>
</evidence>
<protein>
    <recommendedName>
        <fullName evidence="4">CCHC-type domain-containing protein</fullName>
    </recommendedName>
</protein>
<dbReference type="Proteomes" id="UP000821853">
    <property type="component" value="Chromosome 2"/>
</dbReference>
<feature type="region of interest" description="Disordered" evidence="1">
    <location>
        <begin position="406"/>
        <end position="551"/>
    </location>
</feature>
<dbReference type="VEuPathDB" id="VectorBase:HLOH_063299"/>
<comment type="caution">
    <text evidence="2">The sequence shown here is derived from an EMBL/GenBank/DDBJ whole genome shotgun (WGS) entry which is preliminary data.</text>
</comment>
<feature type="region of interest" description="Disordered" evidence="1">
    <location>
        <begin position="613"/>
        <end position="638"/>
    </location>
</feature>
<evidence type="ECO:0000256" key="1">
    <source>
        <dbReference type="SAM" id="MobiDB-lite"/>
    </source>
</evidence>
<feature type="compositionally biased region" description="Polar residues" evidence="1">
    <location>
        <begin position="625"/>
        <end position="638"/>
    </location>
</feature>
<feature type="compositionally biased region" description="Low complexity" evidence="1">
    <location>
        <begin position="510"/>
        <end position="520"/>
    </location>
</feature>
<feature type="compositionally biased region" description="Low complexity" evidence="1">
    <location>
        <begin position="613"/>
        <end position="624"/>
    </location>
</feature>
<proteinExistence type="predicted"/>
<keyword evidence="3" id="KW-1185">Reference proteome</keyword>
<reference evidence="2 3" key="1">
    <citation type="journal article" date="2020" name="Cell">
        <title>Large-Scale Comparative Analyses of Tick Genomes Elucidate Their Genetic Diversity and Vector Capacities.</title>
        <authorList>
            <consortium name="Tick Genome and Microbiome Consortium (TIGMIC)"/>
            <person name="Jia N."/>
            <person name="Wang J."/>
            <person name="Shi W."/>
            <person name="Du L."/>
            <person name="Sun Y."/>
            <person name="Zhan W."/>
            <person name="Jiang J.F."/>
            <person name="Wang Q."/>
            <person name="Zhang B."/>
            <person name="Ji P."/>
            <person name="Bell-Sakyi L."/>
            <person name="Cui X.M."/>
            <person name="Yuan T.T."/>
            <person name="Jiang B.G."/>
            <person name="Yang W.F."/>
            <person name="Lam T.T."/>
            <person name="Chang Q.C."/>
            <person name="Ding S.J."/>
            <person name="Wang X.J."/>
            <person name="Zhu J.G."/>
            <person name="Ruan X.D."/>
            <person name="Zhao L."/>
            <person name="Wei J.T."/>
            <person name="Ye R.Z."/>
            <person name="Que T.C."/>
            <person name="Du C.H."/>
            <person name="Zhou Y.H."/>
            <person name="Cheng J.X."/>
            <person name="Dai P.F."/>
            <person name="Guo W.B."/>
            <person name="Han X.H."/>
            <person name="Huang E.J."/>
            <person name="Li L.F."/>
            <person name="Wei W."/>
            <person name="Gao Y.C."/>
            <person name="Liu J.Z."/>
            <person name="Shao H.Z."/>
            <person name="Wang X."/>
            <person name="Wang C.C."/>
            <person name="Yang T.C."/>
            <person name="Huo Q.B."/>
            <person name="Li W."/>
            <person name="Chen H.Y."/>
            <person name="Chen S.E."/>
            <person name="Zhou L.G."/>
            <person name="Ni X.B."/>
            <person name="Tian J.H."/>
            <person name="Sheng Y."/>
            <person name="Liu T."/>
            <person name="Pan Y.S."/>
            <person name="Xia L.Y."/>
            <person name="Li J."/>
            <person name="Zhao F."/>
            <person name="Cao W.C."/>
        </authorList>
    </citation>
    <scope>NUCLEOTIDE SEQUENCE [LARGE SCALE GENOMIC DNA]</scope>
    <source>
        <strain evidence="2">HaeL-2018</strain>
    </source>
</reference>
<name>A0A9J6FYP5_HAELO</name>
<evidence type="ECO:0008006" key="4">
    <source>
        <dbReference type="Google" id="ProtNLM"/>
    </source>
</evidence>
<feature type="region of interest" description="Disordered" evidence="1">
    <location>
        <begin position="81"/>
        <end position="152"/>
    </location>
</feature>
<dbReference type="AlphaFoldDB" id="A0A9J6FYP5"/>
<sequence>MDLQLPVPLDRRRPMIGLSRQVRHWPRSFQRQIQSLSCAHLCAFTRTLSLLLSATEPPQDSEGKCDVSLTCNVRIVPTAAHGQKRSRGTLSSLNAGSAFRPKPFDRHGGARIGRGQQPNVVRRGPNCHDETADYNSYDSDSDPANPLDQNEEGWQTVTYQRRKPARSQPGLVEERRATGGCTVILKPQEPCRIMDEKFILLDAAISKHVKISSTPERTGDPRILIRYLDRSNQIAVDTDDCGVRDALLTITQLPINGKPTPFQAYEAITRNQIRGIIHNAGGMRATELKANLHCRKCEIISARPIGEKGTALVIFQGRSLPFKIGLKSFTIRVFPFKPTVYACQTCHKLGHGKEQCPNADKPRCPKCGGKQHDSSGECPNNTPKCRNCGGSHLATARNCPKRVEINKKLTTRKSPADAKRNQRSGPKTDQGPLSPSLEGRSKMVAVRRSADKAPSGAHSTPSGKSLGKLVDREEATLSFADAVKSTNRKKRGQERSLSRAPPEQSPPLAPTTSATTQPTAHSHKEAPQSPRSATSSESTNHVLQTSQQPQLQPDYEAVFSARLSQLESNIMTRVQTMIERAVETCVRIVMERLMFTGTLPFWGSMATPLTNGNSLSPANANSPSQPFNVNHGSLSVSK</sequence>
<dbReference type="OrthoDB" id="10044176at2759"/>